<gene>
    <name evidence="1" type="ORF">AhSzq1_1</name>
</gene>
<sequence length="41" mass="4855">MIEVKRQAEIITKIVDRDGRCLVRGEIEKIVHCDQVMPYLR</sequence>
<dbReference type="EMBL" id="MG676224">
    <property type="protein sequence ID" value="AVR75894.1"/>
    <property type="molecule type" value="Genomic_DNA"/>
</dbReference>
<feature type="non-terminal residue" evidence="1">
    <location>
        <position position="41"/>
    </location>
</feature>
<dbReference type="Proteomes" id="UP000244741">
    <property type="component" value="Segment"/>
</dbReference>
<evidence type="ECO:0000313" key="1">
    <source>
        <dbReference type="EMBL" id="AVR75894.1"/>
    </source>
</evidence>
<proteinExistence type="predicted"/>
<accession>A0A2R4ALG4</accession>
<keyword evidence="2" id="KW-1185">Reference proteome</keyword>
<organism evidence="1 2">
    <name type="scientific">Aeromonas phage AhSzq-1</name>
    <dbReference type="NCBI Taxonomy" id="2138298"/>
    <lineage>
        <taxon>Viruses</taxon>
        <taxon>Duplodnaviria</taxon>
        <taxon>Heunggongvirae</taxon>
        <taxon>Uroviricota</taxon>
        <taxon>Caudoviricetes</taxon>
        <taxon>Demerecviridae</taxon>
        <taxon>Shenzhenvirus</taxon>
        <taxon>Shenzhenvirus AhSzq1</taxon>
    </lineage>
</organism>
<protein>
    <submittedName>
        <fullName evidence="1">Uncharacterized protein</fullName>
    </submittedName>
</protein>
<name>A0A2R4ALG4_9CAUD</name>
<evidence type="ECO:0000313" key="2">
    <source>
        <dbReference type="Proteomes" id="UP000244741"/>
    </source>
</evidence>
<reference evidence="1 2" key="1">
    <citation type="submission" date="2017-12" db="EMBL/GenBank/DDBJ databases">
        <title>Genomic characterization of T5-related Aeromonas hydrophila phages AhSzq-1 and AhSzw-1 and proposal to be two new species.</title>
        <authorList>
            <person name="Chen L."/>
            <person name="Yuan S."/>
            <person name="Ma Y."/>
        </authorList>
    </citation>
    <scope>NUCLEOTIDE SEQUENCE [LARGE SCALE GENOMIC DNA]</scope>
    <source>
        <strain evidence="1">Seawater</strain>
    </source>
</reference>